<reference evidence="1 2" key="1">
    <citation type="journal article" date="2019" name="Int. J. Syst. Evol. Microbiol.">
        <title>The Global Catalogue of Microorganisms (GCM) 10K type strain sequencing project: providing services to taxonomists for standard genome sequencing and annotation.</title>
        <authorList>
            <consortium name="The Broad Institute Genomics Platform"/>
            <consortium name="The Broad Institute Genome Sequencing Center for Infectious Disease"/>
            <person name="Wu L."/>
            <person name="Ma J."/>
        </authorList>
    </citation>
    <scope>NUCLEOTIDE SEQUENCE [LARGE SCALE GENOMIC DNA]</scope>
    <source>
        <strain evidence="1 2">JCM 15933</strain>
    </source>
</reference>
<gene>
    <name evidence="1" type="ORF">GCM10009827_053850</name>
</gene>
<dbReference type="RefSeq" id="WP_344504893.1">
    <property type="nucleotide sequence ID" value="NZ_BAAAQD010000011.1"/>
</dbReference>
<dbReference type="Proteomes" id="UP001501470">
    <property type="component" value="Unassembled WGS sequence"/>
</dbReference>
<comment type="caution">
    <text evidence="1">The sequence shown here is derived from an EMBL/GenBank/DDBJ whole genome shotgun (WGS) entry which is preliminary data.</text>
</comment>
<sequence>MSDLIPDLIATDPAGRHQWLLAHRPADYQPVYWWLSLIESAVADVHFDQLGLPRNRPRADVALAAAVISWALEDGYPVEFAVRELVYLRSLAPAIALPAILHPDEVARRALDAFGFSRADAVAAAARLRALPVTDDDFIQPGESASEMSRRFEELCGTDDYRDHHQLVAIERMLGDLRPIVSDITDTTLAAEVAAWLDVLPDLDLTPDAVRVADQLLDELVALLDAGRPTGDLVDRLRTPAAVYQQSRLVELLTRYTAVGHTAACDQIAHVLTACGPAALPAVPHALDTGNDDRQ</sequence>
<evidence type="ECO:0000313" key="2">
    <source>
        <dbReference type="Proteomes" id="UP001501470"/>
    </source>
</evidence>
<proteinExistence type="predicted"/>
<evidence type="ECO:0000313" key="1">
    <source>
        <dbReference type="EMBL" id="GAA1529783.1"/>
    </source>
</evidence>
<name>A0ABN2AXR2_9ACTN</name>
<organism evidence="1 2">
    <name type="scientific">Dactylosporangium maewongense</name>
    <dbReference type="NCBI Taxonomy" id="634393"/>
    <lineage>
        <taxon>Bacteria</taxon>
        <taxon>Bacillati</taxon>
        <taxon>Actinomycetota</taxon>
        <taxon>Actinomycetes</taxon>
        <taxon>Micromonosporales</taxon>
        <taxon>Micromonosporaceae</taxon>
        <taxon>Dactylosporangium</taxon>
    </lineage>
</organism>
<dbReference type="EMBL" id="BAAAQD010000011">
    <property type="protein sequence ID" value="GAA1529783.1"/>
    <property type="molecule type" value="Genomic_DNA"/>
</dbReference>
<accession>A0ABN2AXR2</accession>
<keyword evidence="2" id="KW-1185">Reference proteome</keyword>
<protein>
    <submittedName>
        <fullName evidence="1">Uncharacterized protein</fullName>
    </submittedName>
</protein>